<evidence type="ECO:0000256" key="1">
    <source>
        <dbReference type="SAM" id="MobiDB-lite"/>
    </source>
</evidence>
<evidence type="ECO:0000313" key="4">
    <source>
        <dbReference type="WBParaSite" id="Gr19_v10_g14540.t1"/>
    </source>
</evidence>
<evidence type="ECO:0000313" key="3">
    <source>
        <dbReference type="Proteomes" id="UP000887572"/>
    </source>
</evidence>
<keyword evidence="2" id="KW-0732">Signal</keyword>
<dbReference type="Proteomes" id="UP000887572">
    <property type="component" value="Unplaced"/>
</dbReference>
<sequence length="129" mass="14981">MPPNILFTGWWWYGIVMLTLLDVQGVQLRRMTDEHNIGVTAWQIVQGTLPPRVSIRPKEEHANHRKQAFQEDEDTLRELSGMQFRAQPKVGQIENGQNSPKKMPKVPEVDEYGDDPFEGVSEWPLREEQ</sequence>
<feature type="chain" id="PRO_5036695976" evidence="2">
    <location>
        <begin position="26"/>
        <end position="129"/>
    </location>
</feature>
<name>A0A914H6S6_GLORO</name>
<feature type="signal peptide" evidence="2">
    <location>
        <begin position="1"/>
        <end position="25"/>
    </location>
</feature>
<reference evidence="4" key="1">
    <citation type="submission" date="2022-11" db="UniProtKB">
        <authorList>
            <consortium name="WormBaseParasite"/>
        </authorList>
    </citation>
    <scope>IDENTIFICATION</scope>
</reference>
<protein>
    <submittedName>
        <fullName evidence="4">Uncharacterized protein</fullName>
    </submittedName>
</protein>
<accession>A0A914H6S6</accession>
<keyword evidence="3" id="KW-1185">Reference proteome</keyword>
<feature type="region of interest" description="Disordered" evidence="1">
    <location>
        <begin position="56"/>
        <end position="129"/>
    </location>
</feature>
<organism evidence="3 4">
    <name type="scientific">Globodera rostochiensis</name>
    <name type="common">Golden nematode worm</name>
    <name type="synonym">Heterodera rostochiensis</name>
    <dbReference type="NCBI Taxonomy" id="31243"/>
    <lineage>
        <taxon>Eukaryota</taxon>
        <taxon>Metazoa</taxon>
        <taxon>Ecdysozoa</taxon>
        <taxon>Nematoda</taxon>
        <taxon>Chromadorea</taxon>
        <taxon>Rhabditida</taxon>
        <taxon>Tylenchina</taxon>
        <taxon>Tylenchomorpha</taxon>
        <taxon>Tylenchoidea</taxon>
        <taxon>Heteroderidae</taxon>
        <taxon>Heteroderinae</taxon>
        <taxon>Globodera</taxon>
    </lineage>
</organism>
<dbReference type="WBParaSite" id="Gr19_v10_g14540.t1">
    <property type="protein sequence ID" value="Gr19_v10_g14540.t1"/>
    <property type="gene ID" value="Gr19_v10_g14540"/>
</dbReference>
<dbReference type="AlphaFoldDB" id="A0A914H6S6"/>
<evidence type="ECO:0000256" key="2">
    <source>
        <dbReference type="SAM" id="SignalP"/>
    </source>
</evidence>
<proteinExistence type="predicted"/>